<evidence type="ECO:0000256" key="1">
    <source>
        <dbReference type="SAM" id="MobiDB-lite"/>
    </source>
</evidence>
<keyword evidence="4" id="KW-1185">Reference proteome</keyword>
<evidence type="ECO:0000313" key="3">
    <source>
        <dbReference type="EMBL" id="SDQ48309.1"/>
    </source>
</evidence>
<dbReference type="RefSeq" id="WP_093257868.1">
    <property type="nucleotide sequence ID" value="NZ_FNKK01000002.1"/>
</dbReference>
<dbReference type="Proteomes" id="UP000217103">
    <property type="component" value="Unassembled WGS sequence"/>
</dbReference>
<accession>A0A1H1B8T0</accession>
<keyword evidence="2" id="KW-0732">Signal</keyword>
<dbReference type="EMBL" id="FNKK01000002">
    <property type="protein sequence ID" value="SDQ48309.1"/>
    <property type="molecule type" value="Genomic_DNA"/>
</dbReference>
<gene>
    <name evidence="3" type="ORF">SAMN04489764_0852</name>
</gene>
<dbReference type="InterPro" id="IPR006311">
    <property type="entry name" value="TAT_signal"/>
</dbReference>
<proteinExistence type="predicted"/>
<feature type="region of interest" description="Disordered" evidence="1">
    <location>
        <begin position="361"/>
        <end position="402"/>
    </location>
</feature>
<name>A0A1H1B8T0_9ACTN</name>
<organism evidence="3 4">
    <name type="scientific">Thermostaphylospora chromogena</name>
    <dbReference type="NCBI Taxonomy" id="35622"/>
    <lineage>
        <taxon>Bacteria</taxon>
        <taxon>Bacillati</taxon>
        <taxon>Actinomycetota</taxon>
        <taxon>Actinomycetes</taxon>
        <taxon>Streptosporangiales</taxon>
        <taxon>Thermomonosporaceae</taxon>
        <taxon>Thermostaphylospora</taxon>
    </lineage>
</organism>
<feature type="chain" id="PRO_5039530007" description="PKD domain-containing protein" evidence="2">
    <location>
        <begin position="21"/>
        <end position="402"/>
    </location>
</feature>
<sequence length="402" mass="44311">MKSTGFAGRLVALGAGVAMAATAVTGLLAAPAAAANTEAAAASKPKVWATKPTASPRNFSGQCPVEITFSAKISVRLKGVTKVQYRWLHGDGSKSKIKTLRLKGNGVKRVTVKEKATFSEDLKGWQALQILKPQKVTTAKRHFTVSCQEPTRIRIPKKPKYVKAHVNVKPSHYYGFCTPGSRIVAEGTIRVSRPTWVKYRWIHNGRVVDYGRTKVWDSKRVHYSFTPRESHRGWVELDILSPRYGADDRDFYRVTCKTHHAPIKASARVDAPHPYKGFCPVGRTFTAAVSVNQGGGHVKYRWAGPGYRGPVQSLYFPRHGVLTERVSHTVQVNESGKVVRWIEILGPNSATSNHAAAWVKCVGPDSQKDPKQETPKEKTPKQEAPKEEAPQEESLDAEATSA</sequence>
<evidence type="ECO:0000256" key="2">
    <source>
        <dbReference type="SAM" id="SignalP"/>
    </source>
</evidence>
<reference evidence="3 4" key="1">
    <citation type="submission" date="2016-10" db="EMBL/GenBank/DDBJ databases">
        <authorList>
            <person name="de Groot N.N."/>
        </authorList>
    </citation>
    <scope>NUCLEOTIDE SEQUENCE [LARGE SCALE GENOMIC DNA]</scope>
    <source>
        <strain evidence="3 4">DSM 43794</strain>
    </source>
</reference>
<dbReference type="AlphaFoldDB" id="A0A1H1B8T0"/>
<dbReference type="PROSITE" id="PS51318">
    <property type="entry name" value="TAT"/>
    <property type="match status" value="1"/>
</dbReference>
<feature type="signal peptide" evidence="2">
    <location>
        <begin position="1"/>
        <end position="20"/>
    </location>
</feature>
<evidence type="ECO:0000313" key="4">
    <source>
        <dbReference type="Proteomes" id="UP000217103"/>
    </source>
</evidence>
<dbReference type="OrthoDB" id="3534992at2"/>
<dbReference type="STRING" id="35622.SAMN04489764_0852"/>
<evidence type="ECO:0008006" key="5">
    <source>
        <dbReference type="Google" id="ProtNLM"/>
    </source>
</evidence>
<feature type="compositionally biased region" description="Basic and acidic residues" evidence="1">
    <location>
        <begin position="366"/>
        <end position="389"/>
    </location>
</feature>
<protein>
    <recommendedName>
        <fullName evidence="5">PKD domain-containing protein</fullName>
    </recommendedName>
</protein>